<dbReference type="Proteomes" id="UP000467240">
    <property type="component" value="Unassembled WGS sequence"/>
</dbReference>
<evidence type="ECO:0000256" key="4">
    <source>
        <dbReference type="PIRSR" id="PIRSR006806-1"/>
    </source>
</evidence>
<evidence type="ECO:0000313" key="7">
    <source>
        <dbReference type="Proteomes" id="UP000467240"/>
    </source>
</evidence>
<protein>
    <recommendedName>
        <fullName evidence="5">5-formyltetrahydrofolate cyclo-ligase</fullName>
        <ecNumber evidence="5">6.3.3.2</ecNumber>
    </recommendedName>
</protein>
<feature type="binding site" evidence="4">
    <location>
        <position position="59"/>
    </location>
    <ligand>
        <name>substrate</name>
    </ligand>
</feature>
<evidence type="ECO:0000256" key="5">
    <source>
        <dbReference type="RuleBase" id="RU361279"/>
    </source>
</evidence>
<dbReference type="GO" id="GO:0005524">
    <property type="term" value="F:ATP binding"/>
    <property type="evidence" value="ECO:0007669"/>
    <property type="project" value="UniProtKB-KW"/>
</dbReference>
<feature type="binding site" evidence="4">
    <location>
        <begin position="136"/>
        <end position="144"/>
    </location>
    <ligand>
        <name>ATP</name>
        <dbReference type="ChEBI" id="CHEBI:30616"/>
    </ligand>
</feature>
<dbReference type="PIRSF" id="PIRSF006806">
    <property type="entry name" value="FTHF_cligase"/>
    <property type="match status" value="1"/>
</dbReference>
<comment type="cofactor">
    <cofactor evidence="5">
        <name>Mg(2+)</name>
        <dbReference type="ChEBI" id="CHEBI:18420"/>
    </cofactor>
</comment>
<dbReference type="EMBL" id="WBJZ01000003">
    <property type="protein sequence ID" value="KAB1660405.1"/>
    <property type="molecule type" value="Genomic_DNA"/>
</dbReference>
<dbReference type="PANTHER" id="PTHR23407:SF1">
    <property type="entry name" value="5-FORMYLTETRAHYDROFOLATE CYCLO-LIGASE"/>
    <property type="match status" value="1"/>
</dbReference>
<evidence type="ECO:0000256" key="2">
    <source>
        <dbReference type="ARBA" id="ARBA00022741"/>
    </source>
</evidence>
<keyword evidence="6" id="KW-0436">Ligase</keyword>
<accession>A0A7J5C1U5</accession>
<organism evidence="6 7">
    <name type="scientific">Pseudoclavibacter chungangensis</name>
    <dbReference type="NCBI Taxonomy" id="587635"/>
    <lineage>
        <taxon>Bacteria</taxon>
        <taxon>Bacillati</taxon>
        <taxon>Actinomycetota</taxon>
        <taxon>Actinomycetes</taxon>
        <taxon>Micrococcales</taxon>
        <taxon>Microbacteriaceae</taxon>
        <taxon>Pseudoclavibacter</taxon>
    </lineage>
</organism>
<keyword evidence="3 4" id="KW-0067">ATP-binding</keyword>
<keyword evidence="5" id="KW-0460">Magnesium</keyword>
<reference evidence="6 7" key="1">
    <citation type="submission" date="2019-09" db="EMBL/GenBank/DDBJ databases">
        <title>Phylogeny of genus Pseudoclavibacter and closely related genus.</title>
        <authorList>
            <person name="Li Y."/>
        </authorList>
    </citation>
    <scope>NUCLEOTIDE SEQUENCE [LARGE SCALE GENOMIC DNA]</scope>
    <source>
        <strain evidence="6 7">DSM 23821</strain>
    </source>
</reference>
<comment type="catalytic activity">
    <reaction evidence="5">
        <text>(6S)-5-formyl-5,6,7,8-tetrahydrofolate + ATP = (6R)-5,10-methenyltetrahydrofolate + ADP + phosphate</text>
        <dbReference type="Rhea" id="RHEA:10488"/>
        <dbReference type="ChEBI" id="CHEBI:30616"/>
        <dbReference type="ChEBI" id="CHEBI:43474"/>
        <dbReference type="ChEBI" id="CHEBI:57455"/>
        <dbReference type="ChEBI" id="CHEBI:57457"/>
        <dbReference type="ChEBI" id="CHEBI:456216"/>
        <dbReference type="EC" id="6.3.3.2"/>
    </reaction>
</comment>
<dbReference type="RefSeq" id="WP_158039505.1">
    <property type="nucleotide sequence ID" value="NZ_JACCFV010000001.1"/>
</dbReference>
<comment type="caution">
    <text evidence="6">The sequence shown here is derived from an EMBL/GenBank/DDBJ whole genome shotgun (WGS) entry which is preliminary data.</text>
</comment>
<proteinExistence type="inferred from homology"/>
<dbReference type="InterPro" id="IPR037171">
    <property type="entry name" value="NagB/RpiA_transferase-like"/>
</dbReference>
<dbReference type="GO" id="GO:0035999">
    <property type="term" value="P:tetrahydrofolate interconversion"/>
    <property type="evidence" value="ECO:0007669"/>
    <property type="project" value="TreeGrafter"/>
</dbReference>
<comment type="similarity">
    <text evidence="1 5">Belongs to the 5-formyltetrahydrofolate cyclo-ligase family.</text>
</comment>
<dbReference type="EC" id="6.3.3.2" evidence="5"/>
<evidence type="ECO:0000256" key="3">
    <source>
        <dbReference type="ARBA" id="ARBA00022840"/>
    </source>
</evidence>
<dbReference type="GO" id="GO:0046872">
    <property type="term" value="F:metal ion binding"/>
    <property type="evidence" value="ECO:0007669"/>
    <property type="project" value="UniProtKB-KW"/>
</dbReference>
<evidence type="ECO:0000313" key="6">
    <source>
        <dbReference type="EMBL" id="KAB1660405.1"/>
    </source>
</evidence>
<dbReference type="AlphaFoldDB" id="A0A7J5C1U5"/>
<keyword evidence="7" id="KW-1185">Reference proteome</keyword>
<name>A0A7J5C1U5_9MICO</name>
<sequence>MDEHAERKRSIRARIRRTRRDRTAHERSDADRRIAEAALKLVTALDARVVAAYLSSADEPGTRALLALAAAEGIRVLLPVAAPDGSLDWVDADGAAERTGALGVPEPVGRTLGAAALAQAELVLVPAAAVDRRGVRLGWGRGYYDRALASLRARPHVFAVIHDDELLDEVPAEAHDVPVDGVVRPAGVTHFG</sequence>
<dbReference type="PANTHER" id="PTHR23407">
    <property type="entry name" value="ATPASE INHIBITOR/5-FORMYLTETRAHYDROFOLATE CYCLO-LIGASE"/>
    <property type="match status" value="1"/>
</dbReference>
<dbReference type="NCBIfam" id="TIGR02727">
    <property type="entry name" value="MTHFS_bact"/>
    <property type="match status" value="1"/>
</dbReference>
<dbReference type="InterPro" id="IPR002698">
    <property type="entry name" value="FTHF_cligase"/>
</dbReference>
<dbReference type="SUPFAM" id="SSF100950">
    <property type="entry name" value="NagB/RpiA/CoA transferase-like"/>
    <property type="match status" value="1"/>
</dbReference>
<dbReference type="Pfam" id="PF01812">
    <property type="entry name" value="5-FTHF_cyc-lig"/>
    <property type="match status" value="1"/>
</dbReference>
<feature type="binding site" evidence="4">
    <location>
        <begin position="8"/>
        <end position="12"/>
    </location>
    <ligand>
        <name>ATP</name>
        <dbReference type="ChEBI" id="CHEBI:30616"/>
    </ligand>
</feature>
<gene>
    <name evidence="6" type="ORF">F8O01_03535</name>
</gene>
<evidence type="ECO:0000256" key="1">
    <source>
        <dbReference type="ARBA" id="ARBA00010638"/>
    </source>
</evidence>
<feature type="binding site" evidence="4">
    <location>
        <position position="54"/>
    </location>
    <ligand>
        <name>substrate</name>
    </ligand>
</feature>
<dbReference type="Gene3D" id="3.40.50.10420">
    <property type="entry name" value="NagB/RpiA/CoA transferase-like"/>
    <property type="match status" value="1"/>
</dbReference>
<keyword evidence="5" id="KW-0479">Metal-binding</keyword>
<dbReference type="GO" id="GO:0009396">
    <property type="term" value="P:folic acid-containing compound biosynthetic process"/>
    <property type="evidence" value="ECO:0007669"/>
    <property type="project" value="TreeGrafter"/>
</dbReference>
<dbReference type="InterPro" id="IPR024185">
    <property type="entry name" value="FTHF_cligase-like_sf"/>
</dbReference>
<dbReference type="GO" id="GO:0030272">
    <property type="term" value="F:5-formyltetrahydrofolate cyclo-ligase activity"/>
    <property type="evidence" value="ECO:0007669"/>
    <property type="project" value="UniProtKB-EC"/>
</dbReference>
<dbReference type="OrthoDB" id="3242798at2"/>
<keyword evidence="2 4" id="KW-0547">Nucleotide-binding</keyword>